<dbReference type="SUPFAM" id="SSF54495">
    <property type="entry name" value="UBC-like"/>
    <property type="match status" value="1"/>
</dbReference>
<feature type="active site" description="Glycyl thioester intermediate" evidence="3">
    <location>
        <position position="262"/>
    </location>
</feature>
<dbReference type="InterPro" id="IPR023313">
    <property type="entry name" value="UBQ-conjugating_AS"/>
</dbReference>
<accession>A0A7N2M8Z9</accession>
<evidence type="ECO:0000256" key="1">
    <source>
        <dbReference type="ARBA" id="ARBA00022679"/>
    </source>
</evidence>
<evidence type="ECO:0000313" key="6">
    <source>
        <dbReference type="EnsemblPlants" id="QL08p007239:mrna"/>
    </source>
</evidence>
<keyword evidence="4" id="KW-0547">Nucleotide-binding</keyword>
<dbReference type="SMART" id="SM00212">
    <property type="entry name" value="UBCc"/>
    <property type="match status" value="1"/>
</dbReference>
<name>A0A7N2M8Z9_QUELO</name>
<dbReference type="PROSITE" id="PS00183">
    <property type="entry name" value="UBC_1"/>
    <property type="match status" value="1"/>
</dbReference>
<dbReference type="AlphaFoldDB" id="A0A7N2M8Z9"/>
<keyword evidence="7" id="KW-1185">Reference proteome</keyword>
<keyword evidence="1" id="KW-0808">Transferase</keyword>
<proteinExistence type="inferred from homology"/>
<sequence>MAKNESLPAHLQEKYSRGEDRLTLYERHEKPIAYRSRPNLSNPRSTNDIVRAVLRANLTLLRSATNRDPTIGAVCGKGLRVGASGKYKRVEIRPWGQLRGEVGYCAKLLSKETIPRHFCMPITQAAKEPDLRLTPSTEKVICPRMVISHTASSLRFSPRLVLVDIWGKKLSLLRPAFKNPSRRILREYEKFQMDPPKGCKARLVESLFHWGAIMIGPQNSLYAGGVFLLNIHFSKKYPFEPPEITFQTKVYHPNIGQDGCLCLERSWCAAMSISNIIRVIYALFSNPDHEDPLDFEIAHIYRTQRIRYEQKARTWTKKYATARQNSAIDWSQFLMDHKILEPQE</sequence>
<comment type="similarity">
    <text evidence="4">Belongs to the ubiquitin-conjugating enzyme family.</text>
</comment>
<keyword evidence="4" id="KW-0067">ATP-binding</keyword>
<dbReference type="GO" id="GO:0005524">
    <property type="term" value="F:ATP binding"/>
    <property type="evidence" value="ECO:0007669"/>
    <property type="project" value="UniProtKB-UniRule"/>
</dbReference>
<dbReference type="Proteomes" id="UP000594261">
    <property type="component" value="Chromosome 8"/>
</dbReference>
<dbReference type="Pfam" id="PF00179">
    <property type="entry name" value="UQ_con"/>
    <property type="match status" value="1"/>
</dbReference>
<evidence type="ECO:0000313" key="7">
    <source>
        <dbReference type="Proteomes" id="UP000594261"/>
    </source>
</evidence>
<protein>
    <recommendedName>
        <fullName evidence="5">UBC core domain-containing protein</fullName>
    </recommendedName>
</protein>
<dbReference type="PROSITE" id="PS50127">
    <property type="entry name" value="UBC_2"/>
    <property type="match status" value="1"/>
</dbReference>
<dbReference type="InParanoid" id="A0A7N2M8Z9"/>
<evidence type="ECO:0000256" key="4">
    <source>
        <dbReference type="RuleBase" id="RU362109"/>
    </source>
</evidence>
<evidence type="ECO:0000256" key="2">
    <source>
        <dbReference type="ARBA" id="ARBA00022786"/>
    </source>
</evidence>
<dbReference type="InterPro" id="IPR016135">
    <property type="entry name" value="UBQ-conjugating_enzyme/RWD"/>
</dbReference>
<reference evidence="6 7" key="1">
    <citation type="journal article" date="2016" name="G3 (Bethesda)">
        <title>First Draft Assembly and Annotation of the Genome of a California Endemic Oak Quercus lobata Nee (Fagaceae).</title>
        <authorList>
            <person name="Sork V.L."/>
            <person name="Fitz-Gibbon S.T."/>
            <person name="Puiu D."/>
            <person name="Crepeau M."/>
            <person name="Gugger P.F."/>
            <person name="Sherman R."/>
            <person name="Stevens K."/>
            <person name="Langley C.H."/>
            <person name="Pellegrini M."/>
            <person name="Salzberg S.L."/>
        </authorList>
    </citation>
    <scope>NUCLEOTIDE SEQUENCE [LARGE SCALE GENOMIC DNA]</scope>
    <source>
        <strain evidence="6 7">cv. SW786</strain>
    </source>
</reference>
<dbReference type="GO" id="GO:0016740">
    <property type="term" value="F:transferase activity"/>
    <property type="evidence" value="ECO:0007669"/>
    <property type="project" value="UniProtKB-KW"/>
</dbReference>
<evidence type="ECO:0000259" key="5">
    <source>
        <dbReference type="PROSITE" id="PS50127"/>
    </source>
</evidence>
<dbReference type="EMBL" id="LRBV02000008">
    <property type="status" value="NOT_ANNOTATED_CDS"/>
    <property type="molecule type" value="Genomic_DNA"/>
</dbReference>
<feature type="domain" description="UBC core" evidence="5">
    <location>
        <begin position="179"/>
        <end position="321"/>
    </location>
</feature>
<dbReference type="EnsemblPlants" id="QL08p007239:mrna">
    <property type="protein sequence ID" value="QL08p007239:mrna"/>
    <property type="gene ID" value="QL08p007239"/>
</dbReference>
<reference evidence="6" key="2">
    <citation type="submission" date="2021-01" db="UniProtKB">
        <authorList>
            <consortium name="EnsemblPlants"/>
        </authorList>
    </citation>
    <scope>IDENTIFICATION</scope>
</reference>
<evidence type="ECO:0000256" key="3">
    <source>
        <dbReference type="PROSITE-ProRule" id="PRU10133"/>
    </source>
</evidence>
<dbReference type="PANTHER" id="PTHR24068">
    <property type="entry name" value="UBIQUITIN-CONJUGATING ENZYME E2"/>
    <property type="match status" value="1"/>
</dbReference>
<dbReference type="InterPro" id="IPR000608">
    <property type="entry name" value="UBC"/>
</dbReference>
<dbReference type="Gene3D" id="3.10.110.10">
    <property type="entry name" value="Ubiquitin Conjugating Enzyme"/>
    <property type="match status" value="1"/>
</dbReference>
<organism evidence="6 7">
    <name type="scientific">Quercus lobata</name>
    <name type="common">Valley oak</name>
    <dbReference type="NCBI Taxonomy" id="97700"/>
    <lineage>
        <taxon>Eukaryota</taxon>
        <taxon>Viridiplantae</taxon>
        <taxon>Streptophyta</taxon>
        <taxon>Embryophyta</taxon>
        <taxon>Tracheophyta</taxon>
        <taxon>Spermatophyta</taxon>
        <taxon>Magnoliopsida</taxon>
        <taxon>eudicotyledons</taxon>
        <taxon>Gunneridae</taxon>
        <taxon>Pentapetalae</taxon>
        <taxon>rosids</taxon>
        <taxon>fabids</taxon>
        <taxon>Fagales</taxon>
        <taxon>Fagaceae</taxon>
        <taxon>Quercus</taxon>
    </lineage>
</organism>
<dbReference type="Gramene" id="QL08p007239:mrna">
    <property type="protein sequence ID" value="QL08p007239:mrna"/>
    <property type="gene ID" value="QL08p007239"/>
</dbReference>
<keyword evidence="2 4" id="KW-0833">Ubl conjugation pathway</keyword>